<gene>
    <name evidence="1" type="ORF">CVT25_009052</name>
</gene>
<dbReference type="AlphaFoldDB" id="A0A409XDQ8"/>
<evidence type="ECO:0000313" key="1">
    <source>
        <dbReference type="EMBL" id="PPQ88864.1"/>
    </source>
</evidence>
<keyword evidence="2" id="KW-1185">Reference proteome</keyword>
<dbReference type="OrthoDB" id="3070163at2759"/>
<sequence length="373" mass="41650">MKTLALMFPKSDTSPKKYTNLVLWKSVKTAKATDAIDSFDHGGLNDEDIISVHPKFPQTHKSSIDPKTIPTTQTLQCDVSRTNGLVGLKTELQGHICKETTATVAQANKLKAKSEVADPSEKKKGKAQKEDGLQEFLTDARWKDLFIPSITHALYVSREPFPDWTTDSKTFLATVQKVFNVSFPNVTYTLSAGDAVTTTAYKCVKSCKSLLASAVLNHIVAFFNAPEYATNRKNILYFVKWVLRHGGPAYFSVPIPSDSIINHKHKDYVPPDGFLKSDFISPIAKQYLNFAKQSGLKPALDAKHASISFTLLDGLADANLIANLVEQAFVAFWTGSYVTPKKFDHKECLSSMKDFLKHLNKVKEDQWRQILQF</sequence>
<reference evidence="1 2" key="1">
    <citation type="journal article" date="2018" name="Evol. Lett.">
        <title>Horizontal gene cluster transfer increased hallucinogenic mushroom diversity.</title>
        <authorList>
            <person name="Reynolds H.T."/>
            <person name="Vijayakumar V."/>
            <person name="Gluck-Thaler E."/>
            <person name="Korotkin H.B."/>
            <person name="Matheny P.B."/>
            <person name="Slot J.C."/>
        </authorList>
    </citation>
    <scope>NUCLEOTIDE SEQUENCE [LARGE SCALE GENOMIC DNA]</scope>
    <source>
        <strain evidence="1 2">2631</strain>
    </source>
</reference>
<comment type="caution">
    <text evidence="1">The sequence shown here is derived from an EMBL/GenBank/DDBJ whole genome shotgun (WGS) entry which is preliminary data.</text>
</comment>
<accession>A0A409XDQ8</accession>
<proteinExistence type="predicted"/>
<name>A0A409XDQ8_PSICY</name>
<dbReference type="Proteomes" id="UP000283269">
    <property type="component" value="Unassembled WGS sequence"/>
</dbReference>
<protein>
    <submittedName>
        <fullName evidence="1">Uncharacterized protein</fullName>
    </submittedName>
</protein>
<evidence type="ECO:0000313" key="2">
    <source>
        <dbReference type="Proteomes" id="UP000283269"/>
    </source>
</evidence>
<dbReference type="EMBL" id="NHYD01001996">
    <property type="protein sequence ID" value="PPQ88864.1"/>
    <property type="molecule type" value="Genomic_DNA"/>
</dbReference>
<organism evidence="1 2">
    <name type="scientific">Psilocybe cyanescens</name>
    <dbReference type="NCBI Taxonomy" id="93625"/>
    <lineage>
        <taxon>Eukaryota</taxon>
        <taxon>Fungi</taxon>
        <taxon>Dikarya</taxon>
        <taxon>Basidiomycota</taxon>
        <taxon>Agaricomycotina</taxon>
        <taxon>Agaricomycetes</taxon>
        <taxon>Agaricomycetidae</taxon>
        <taxon>Agaricales</taxon>
        <taxon>Agaricineae</taxon>
        <taxon>Strophariaceae</taxon>
        <taxon>Psilocybe</taxon>
    </lineage>
</organism>
<dbReference type="InParanoid" id="A0A409XDQ8"/>